<evidence type="ECO:0000256" key="2">
    <source>
        <dbReference type="ARBA" id="ARBA00022771"/>
    </source>
</evidence>
<evidence type="ECO:0000256" key="5">
    <source>
        <dbReference type="SAM" id="MobiDB-lite"/>
    </source>
</evidence>
<dbReference type="Proteomes" id="UP000827889">
    <property type="component" value="Chromosome 6"/>
</dbReference>
<feature type="compositionally biased region" description="Pro residues" evidence="5">
    <location>
        <begin position="95"/>
        <end position="113"/>
    </location>
</feature>
<dbReference type="InterPro" id="IPR001876">
    <property type="entry name" value="Znf_RanBP2"/>
</dbReference>
<feature type="compositionally biased region" description="Acidic residues" evidence="5">
    <location>
        <begin position="326"/>
        <end position="336"/>
    </location>
</feature>
<keyword evidence="3" id="KW-0862">Zinc</keyword>
<evidence type="ECO:0000256" key="4">
    <source>
        <dbReference type="PROSITE-ProRule" id="PRU00322"/>
    </source>
</evidence>
<sequence length="590" mass="66289">MAAKPLRKHVHLDEGDVCSSCNLRSSCEKAYLLTNKEDEARTIDVMRVLATFGLDHAHGLVANKPLLKQKSVKIVVRKLLHQVVKLSAVPIDPNLPPPVIKRPPPKVKQPPPTPKRRVGRDDVEMKKGDWLCSKCDFMNFAKNTVCLQCDAKRPKRQLLPGEWECPERNFLNYRRNTACFHCDCKRPPDQFMEDKLQERHQNSRTRLERTATRPEVSTAWNFDFDDDESDGADVAAFEYADSSMKGKDSSLHCPEQGRNHQGFEEDFRRDNKFPRVVNREYSDSDHGSRTGFDDFDDEEDDVDSFEVDGRNNPPVRNGSSINFSEFEGDSGSEDGDVDNKSLARQKPRSPSPNRQLKPLHGGPSVPGSYDEHVDFDSEDESSVRPNWRSSHVADSRNRGRSRSPPGKVLTKHLAIGVRSEQRVNKPTSKGGVEKQLMLLLNSRARLVFYVHVRTRMWSILRNKTATATTMTCFFLAHSLPPPLFSALFKPSPPLSAGFPGAGWGPAIRSFCSRSDRERRAMADRLEGFCDPSSISYLTQREAAEIDENLMGPLGFSVDQLMELAGLSVATSIAEVRPSSPFSQFCSVTAV</sequence>
<evidence type="ECO:0000256" key="1">
    <source>
        <dbReference type="ARBA" id="ARBA00022723"/>
    </source>
</evidence>
<accession>A0ABM3HJ80</accession>
<evidence type="ECO:0000313" key="9">
    <source>
        <dbReference type="RefSeq" id="XP_048136650.1"/>
    </source>
</evidence>
<feature type="region of interest" description="Disordered" evidence="5">
    <location>
        <begin position="95"/>
        <end position="120"/>
    </location>
</feature>
<dbReference type="PROSITE" id="PS50199">
    <property type="entry name" value="ZF_RANBP2_2"/>
    <property type="match status" value="1"/>
</dbReference>
<dbReference type="Gene3D" id="4.10.1060.10">
    <property type="entry name" value="Zinc finger, RanBP2-type"/>
    <property type="match status" value="2"/>
</dbReference>
<organism evidence="8 9">
    <name type="scientific">Rhodamnia argentea</name>
    <dbReference type="NCBI Taxonomy" id="178133"/>
    <lineage>
        <taxon>Eukaryota</taxon>
        <taxon>Viridiplantae</taxon>
        <taxon>Streptophyta</taxon>
        <taxon>Embryophyta</taxon>
        <taxon>Tracheophyta</taxon>
        <taxon>Spermatophyta</taxon>
        <taxon>Magnoliopsida</taxon>
        <taxon>eudicotyledons</taxon>
        <taxon>Gunneridae</taxon>
        <taxon>Pentapetalae</taxon>
        <taxon>rosids</taxon>
        <taxon>malvids</taxon>
        <taxon>Myrtales</taxon>
        <taxon>Myrtaceae</taxon>
        <taxon>Myrtoideae</taxon>
        <taxon>Myrteae</taxon>
        <taxon>Australasian group</taxon>
        <taxon>Rhodamnia</taxon>
    </lineage>
</organism>
<evidence type="ECO:0000259" key="6">
    <source>
        <dbReference type="PROSITE" id="PS50199"/>
    </source>
</evidence>
<dbReference type="PANTHER" id="PTHR23111">
    <property type="entry name" value="ZINC FINGER PROTEIN"/>
    <property type="match status" value="1"/>
</dbReference>
<keyword evidence="8" id="KW-1185">Reference proteome</keyword>
<feature type="domain" description="YjeF N-terminal" evidence="7">
    <location>
        <begin position="542"/>
        <end position="590"/>
    </location>
</feature>
<dbReference type="InterPro" id="IPR004443">
    <property type="entry name" value="YjeF_N_dom"/>
</dbReference>
<evidence type="ECO:0000259" key="7">
    <source>
        <dbReference type="PROSITE" id="PS51385"/>
    </source>
</evidence>
<dbReference type="PROSITE" id="PS51385">
    <property type="entry name" value="YJEF_N"/>
    <property type="match status" value="1"/>
</dbReference>
<gene>
    <name evidence="9" type="primary">LOC125315519</name>
</gene>
<feature type="region of interest" description="Disordered" evidence="5">
    <location>
        <begin position="245"/>
        <end position="407"/>
    </location>
</feature>
<dbReference type="Pfam" id="PF00641">
    <property type="entry name" value="Zn_ribbon_RanBP"/>
    <property type="match status" value="1"/>
</dbReference>
<keyword evidence="1" id="KW-0479">Metal-binding</keyword>
<evidence type="ECO:0000313" key="8">
    <source>
        <dbReference type="Proteomes" id="UP000827889"/>
    </source>
</evidence>
<dbReference type="PROSITE" id="PS01358">
    <property type="entry name" value="ZF_RANBP2_1"/>
    <property type="match status" value="1"/>
</dbReference>
<proteinExistence type="predicted"/>
<dbReference type="SUPFAM" id="SSF90209">
    <property type="entry name" value="Ran binding protein zinc finger-like"/>
    <property type="match status" value="1"/>
</dbReference>
<dbReference type="GeneID" id="125315519"/>
<keyword evidence="2 4" id="KW-0863">Zinc-finger</keyword>
<dbReference type="PANTHER" id="PTHR23111:SF29">
    <property type="entry name" value="OS07G0404300 PROTEIN"/>
    <property type="match status" value="1"/>
</dbReference>
<name>A0ABM3HJ80_9MYRT</name>
<dbReference type="SMART" id="SM00547">
    <property type="entry name" value="ZnF_RBZ"/>
    <property type="match status" value="2"/>
</dbReference>
<dbReference type="InterPro" id="IPR036652">
    <property type="entry name" value="YjeF_N_dom_sf"/>
</dbReference>
<dbReference type="RefSeq" id="XP_048136650.1">
    <property type="nucleotide sequence ID" value="XM_048280693.1"/>
</dbReference>
<reference evidence="9" key="1">
    <citation type="submission" date="2025-08" db="UniProtKB">
        <authorList>
            <consortium name="RefSeq"/>
        </authorList>
    </citation>
    <scope>IDENTIFICATION</scope>
    <source>
        <tissue evidence="9">Leaf</tissue>
    </source>
</reference>
<dbReference type="InterPro" id="IPR036443">
    <property type="entry name" value="Znf_RanBP2_sf"/>
</dbReference>
<dbReference type="Gene3D" id="3.40.50.10260">
    <property type="entry name" value="YjeF N-terminal domain"/>
    <property type="match status" value="1"/>
</dbReference>
<protein>
    <submittedName>
        <fullName evidence="9">Uncharacterized protein LOC125315519</fullName>
    </submittedName>
</protein>
<evidence type="ECO:0000256" key="3">
    <source>
        <dbReference type="ARBA" id="ARBA00022833"/>
    </source>
</evidence>
<feature type="domain" description="RanBP2-type" evidence="6">
    <location>
        <begin position="126"/>
        <end position="155"/>
    </location>
</feature>
<feature type="compositionally biased region" description="Acidic residues" evidence="5">
    <location>
        <begin position="293"/>
        <end position="306"/>
    </location>
</feature>
<feature type="compositionally biased region" description="Basic and acidic residues" evidence="5">
    <location>
        <begin position="245"/>
        <end position="292"/>
    </location>
</feature>
<dbReference type="SUPFAM" id="SSF64153">
    <property type="entry name" value="YjeF N-terminal domain-like"/>
    <property type="match status" value="1"/>
</dbReference>